<accession>A0A3M7S6P6</accession>
<gene>
    <name evidence="2" type="ORF">BpHYR1_010635</name>
</gene>
<dbReference type="EMBL" id="REGN01001941">
    <property type="protein sequence ID" value="RNA31466.1"/>
    <property type="molecule type" value="Genomic_DNA"/>
</dbReference>
<reference evidence="2 3" key="1">
    <citation type="journal article" date="2018" name="Sci. Rep.">
        <title>Genomic signatures of local adaptation to the degree of environmental predictability in rotifers.</title>
        <authorList>
            <person name="Franch-Gras L."/>
            <person name="Hahn C."/>
            <person name="Garcia-Roger E.M."/>
            <person name="Carmona M.J."/>
            <person name="Serra M."/>
            <person name="Gomez A."/>
        </authorList>
    </citation>
    <scope>NUCLEOTIDE SEQUENCE [LARGE SCALE GENOMIC DNA]</scope>
    <source>
        <strain evidence="2">HYR1</strain>
    </source>
</reference>
<feature type="chain" id="PRO_5018276384" evidence="1">
    <location>
        <begin position="20"/>
        <end position="70"/>
    </location>
</feature>
<dbReference type="Proteomes" id="UP000276133">
    <property type="component" value="Unassembled WGS sequence"/>
</dbReference>
<proteinExistence type="predicted"/>
<feature type="signal peptide" evidence="1">
    <location>
        <begin position="1"/>
        <end position="19"/>
    </location>
</feature>
<evidence type="ECO:0000313" key="2">
    <source>
        <dbReference type="EMBL" id="RNA31466.1"/>
    </source>
</evidence>
<protein>
    <submittedName>
        <fullName evidence="2">Uncharacterized protein</fullName>
    </submittedName>
</protein>
<name>A0A3M7S6P6_BRAPC</name>
<evidence type="ECO:0000256" key="1">
    <source>
        <dbReference type="SAM" id="SignalP"/>
    </source>
</evidence>
<organism evidence="2 3">
    <name type="scientific">Brachionus plicatilis</name>
    <name type="common">Marine rotifer</name>
    <name type="synonym">Brachionus muelleri</name>
    <dbReference type="NCBI Taxonomy" id="10195"/>
    <lineage>
        <taxon>Eukaryota</taxon>
        <taxon>Metazoa</taxon>
        <taxon>Spiralia</taxon>
        <taxon>Gnathifera</taxon>
        <taxon>Rotifera</taxon>
        <taxon>Eurotatoria</taxon>
        <taxon>Monogononta</taxon>
        <taxon>Pseudotrocha</taxon>
        <taxon>Ploima</taxon>
        <taxon>Brachionidae</taxon>
        <taxon>Brachionus</taxon>
    </lineage>
</organism>
<keyword evidence="3" id="KW-1185">Reference proteome</keyword>
<evidence type="ECO:0000313" key="3">
    <source>
        <dbReference type="Proteomes" id="UP000276133"/>
    </source>
</evidence>
<dbReference type="AlphaFoldDB" id="A0A3M7S6P6"/>
<comment type="caution">
    <text evidence="2">The sequence shown here is derived from an EMBL/GenBank/DDBJ whole genome shotgun (WGS) entry which is preliminary data.</text>
</comment>
<keyword evidence="1" id="KW-0732">Signal</keyword>
<sequence length="70" mass="7932">MTAGKHFVCLIALFPSSSSIDNYLFDEDSNRISKYLFKLLTASIPVVFCKPFFPIQARKGSGFRLDKIKI</sequence>